<keyword evidence="2" id="KW-1185">Reference proteome</keyword>
<organism evidence="1 2">
    <name type="scientific">Tanacetum coccineum</name>
    <dbReference type="NCBI Taxonomy" id="301880"/>
    <lineage>
        <taxon>Eukaryota</taxon>
        <taxon>Viridiplantae</taxon>
        <taxon>Streptophyta</taxon>
        <taxon>Embryophyta</taxon>
        <taxon>Tracheophyta</taxon>
        <taxon>Spermatophyta</taxon>
        <taxon>Magnoliopsida</taxon>
        <taxon>eudicotyledons</taxon>
        <taxon>Gunneridae</taxon>
        <taxon>Pentapetalae</taxon>
        <taxon>asterids</taxon>
        <taxon>campanulids</taxon>
        <taxon>Asterales</taxon>
        <taxon>Asteraceae</taxon>
        <taxon>Asteroideae</taxon>
        <taxon>Anthemideae</taxon>
        <taxon>Anthemidinae</taxon>
        <taxon>Tanacetum</taxon>
    </lineage>
</organism>
<accession>A0ABQ5FD13</accession>
<evidence type="ECO:0000313" key="2">
    <source>
        <dbReference type="Proteomes" id="UP001151760"/>
    </source>
</evidence>
<gene>
    <name evidence="1" type="ORF">Tco_1004020</name>
</gene>
<comment type="caution">
    <text evidence="1">The sequence shown here is derived from an EMBL/GenBank/DDBJ whole genome shotgun (WGS) entry which is preliminary data.</text>
</comment>
<protein>
    <submittedName>
        <fullName evidence="1">Uncharacterized protein</fullName>
    </submittedName>
</protein>
<reference evidence="1" key="1">
    <citation type="journal article" date="2022" name="Int. J. Mol. Sci.">
        <title>Draft Genome of Tanacetum Coccineum: Genomic Comparison of Closely Related Tanacetum-Family Plants.</title>
        <authorList>
            <person name="Yamashiro T."/>
            <person name="Shiraishi A."/>
            <person name="Nakayama K."/>
            <person name="Satake H."/>
        </authorList>
    </citation>
    <scope>NUCLEOTIDE SEQUENCE</scope>
</reference>
<evidence type="ECO:0000313" key="1">
    <source>
        <dbReference type="EMBL" id="GJT60487.1"/>
    </source>
</evidence>
<name>A0ABQ5FD13_9ASTR</name>
<sequence>MSTQERRENPRRCLLHTIWCTFSRRGYRATSQRFYQRKKTNHSYQERRQSMEDTLSKFMSKSAKRHEENSNLIKEIRASTDAADDINNYGVLGEYYQKARILELKRRYNEDYYSDTQYTVSIKEDTAYPCLHLPKTTKETSSICRIQRRPIRRIRYIACEYS</sequence>
<dbReference type="EMBL" id="BQNB010017204">
    <property type="protein sequence ID" value="GJT60487.1"/>
    <property type="molecule type" value="Genomic_DNA"/>
</dbReference>
<proteinExistence type="predicted"/>
<reference evidence="1" key="2">
    <citation type="submission" date="2022-01" db="EMBL/GenBank/DDBJ databases">
        <authorList>
            <person name="Yamashiro T."/>
            <person name="Shiraishi A."/>
            <person name="Satake H."/>
            <person name="Nakayama K."/>
        </authorList>
    </citation>
    <scope>NUCLEOTIDE SEQUENCE</scope>
</reference>
<dbReference type="Proteomes" id="UP001151760">
    <property type="component" value="Unassembled WGS sequence"/>
</dbReference>